<proteinExistence type="predicted"/>
<feature type="transmembrane region" description="Helical" evidence="1">
    <location>
        <begin position="84"/>
        <end position="108"/>
    </location>
</feature>
<name>A0A6M3SWH0_9CAUD</name>
<organism evidence="2 3">
    <name type="scientific">Mycobacterium phage MarkPhew</name>
    <dbReference type="NCBI Taxonomy" id="2725625"/>
    <lineage>
        <taxon>Viruses</taxon>
        <taxon>Duplodnaviria</taxon>
        <taxon>Heunggongvirae</taxon>
        <taxon>Uroviricota</taxon>
        <taxon>Caudoviricetes</taxon>
        <taxon>Weiservirinae</taxon>
        <taxon>Anayavirus</taxon>
        <taxon>Anayavirus markphew</taxon>
    </lineage>
</organism>
<evidence type="ECO:0000313" key="3">
    <source>
        <dbReference type="Proteomes" id="UP000501459"/>
    </source>
</evidence>
<keyword evidence="1" id="KW-1133">Transmembrane helix</keyword>
<dbReference type="GeneID" id="60324897"/>
<reference evidence="3" key="1">
    <citation type="submission" date="2020-04" db="EMBL/GenBank/DDBJ databases">
        <authorList>
            <person name="Beauchamp P."/>
            <person name="Lattanzi R."/>
            <person name="Bidaburu M."/>
            <person name="Columbini C."/>
            <person name="Evard R."/>
            <person name="Fitzgerald S."/>
            <person name="Lopez A.J."/>
            <person name="Braley A."/>
            <person name="Ettinger A.-S.H."/>
            <person name="Anders K.R."/>
            <person name="Garlena R.A."/>
            <person name="Russell D.A."/>
            <person name="Pope W.H."/>
            <person name="Jacobs-Sera D."/>
            <person name="Hatfull G.F."/>
        </authorList>
    </citation>
    <scope>NUCLEOTIDE SEQUENCE [LARGE SCALE GENOMIC DNA]</scope>
</reference>
<protein>
    <submittedName>
        <fullName evidence="2">Membrane protein</fullName>
    </submittedName>
</protein>
<dbReference type="EMBL" id="MT310859">
    <property type="protein sequence ID" value="QJD50333.1"/>
    <property type="molecule type" value="Genomic_DNA"/>
</dbReference>
<keyword evidence="1" id="KW-0472">Membrane</keyword>
<dbReference type="RefSeq" id="YP_009953424.1">
    <property type="nucleotide sequence ID" value="NC_051622.1"/>
</dbReference>
<dbReference type="Proteomes" id="UP000501459">
    <property type="component" value="Segment"/>
</dbReference>
<feature type="transmembrane region" description="Helical" evidence="1">
    <location>
        <begin position="49"/>
        <end position="72"/>
    </location>
</feature>
<dbReference type="KEGG" id="vg:60324897"/>
<keyword evidence="1" id="KW-0812">Transmembrane</keyword>
<gene>
    <name evidence="2" type="primary">33</name>
    <name evidence="2" type="ORF">SEA_MARKPHEW_33</name>
</gene>
<feature type="transmembrane region" description="Helical" evidence="1">
    <location>
        <begin position="114"/>
        <end position="134"/>
    </location>
</feature>
<evidence type="ECO:0000313" key="2">
    <source>
        <dbReference type="EMBL" id="QJD50333.1"/>
    </source>
</evidence>
<evidence type="ECO:0000256" key="1">
    <source>
        <dbReference type="SAM" id="Phobius"/>
    </source>
</evidence>
<sequence>MTYRFVPNFALRIVQQALLVEAIVRGFNYMSTPDASSALYTELEQSAPLGVWGALFITCGVVGLFGEAWLSYNGSSLQWSHRAWPTFIAHVGLLALFLAFAVSSLLGVLSREPIYGYVTPYDFAFFALGHWAYARRRKHV</sequence>
<keyword evidence="3" id="KW-1185">Reference proteome</keyword>
<accession>A0A6M3SWH0</accession>